<dbReference type="AlphaFoldDB" id="A0AAD6VT79"/>
<comment type="caution">
    <text evidence="2">The sequence shown here is derived from an EMBL/GenBank/DDBJ whole genome shotgun (WGS) entry which is preliminary data.</text>
</comment>
<protein>
    <submittedName>
        <fullName evidence="2">Uncharacterized protein</fullName>
    </submittedName>
</protein>
<sequence>MNRVASTIPGKWPSTTHMPAVSAHAGMGQRGKWRYRCEYRLMACSDIHQGQVSDGGQKAQMWTHELERKRIAPPVMAHGRAQGKRTHELHRHRDARRCRDNDNTVTDGQWSAAYTTRASKRMDDADADSQASAASGGGSAVSGAASDAAVSAVRSSCCVLTRCRGALQEAVGVTFRAARQTSGDFNSVDGGCFKPPAVREYHHMTVLDFAVSAPTLCLSQVFTTYTQLATLHN</sequence>
<evidence type="ECO:0000313" key="2">
    <source>
        <dbReference type="EMBL" id="KAJ7222174.1"/>
    </source>
</evidence>
<organism evidence="2 3">
    <name type="scientific">Mycena pura</name>
    <dbReference type="NCBI Taxonomy" id="153505"/>
    <lineage>
        <taxon>Eukaryota</taxon>
        <taxon>Fungi</taxon>
        <taxon>Dikarya</taxon>
        <taxon>Basidiomycota</taxon>
        <taxon>Agaricomycotina</taxon>
        <taxon>Agaricomycetes</taxon>
        <taxon>Agaricomycetidae</taxon>
        <taxon>Agaricales</taxon>
        <taxon>Marasmiineae</taxon>
        <taxon>Mycenaceae</taxon>
        <taxon>Mycena</taxon>
    </lineage>
</organism>
<dbReference type="EMBL" id="JARJCW010000007">
    <property type="protein sequence ID" value="KAJ7222174.1"/>
    <property type="molecule type" value="Genomic_DNA"/>
</dbReference>
<evidence type="ECO:0000313" key="3">
    <source>
        <dbReference type="Proteomes" id="UP001219525"/>
    </source>
</evidence>
<evidence type="ECO:0000256" key="1">
    <source>
        <dbReference type="SAM" id="MobiDB-lite"/>
    </source>
</evidence>
<reference evidence="2" key="1">
    <citation type="submission" date="2023-03" db="EMBL/GenBank/DDBJ databases">
        <title>Massive genome expansion in bonnet fungi (Mycena s.s.) driven by repeated elements and novel gene families across ecological guilds.</title>
        <authorList>
            <consortium name="Lawrence Berkeley National Laboratory"/>
            <person name="Harder C.B."/>
            <person name="Miyauchi S."/>
            <person name="Viragh M."/>
            <person name="Kuo A."/>
            <person name="Thoen E."/>
            <person name="Andreopoulos B."/>
            <person name="Lu D."/>
            <person name="Skrede I."/>
            <person name="Drula E."/>
            <person name="Henrissat B."/>
            <person name="Morin E."/>
            <person name="Kohler A."/>
            <person name="Barry K."/>
            <person name="LaButti K."/>
            <person name="Morin E."/>
            <person name="Salamov A."/>
            <person name="Lipzen A."/>
            <person name="Mereny Z."/>
            <person name="Hegedus B."/>
            <person name="Baldrian P."/>
            <person name="Stursova M."/>
            <person name="Weitz H."/>
            <person name="Taylor A."/>
            <person name="Grigoriev I.V."/>
            <person name="Nagy L.G."/>
            <person name="Martin F."/>
            <person name="Kauserud H."/>
        </authorList>
    </citation>
    <scope>NUCLEOTIDE SEQUENCE</scope>
    <source>
        <strain evidence="2">9144</strain>
    </source>
</reference>
<feature type="region of interest" description="Disordered" evidence="1">
    <location>
        <begin position="120"/>
        <end position="140"/>
    </location>
</feature>
<keyword evidence="3" id="KW-1185">Reference proteome</keyword>
<name>A0AAD6VT79_9AGAR</name>
<accession>A0AAD6VT79</accession>
<gene>
    <name evidence="2" type="ORF">GGX14DRAFT_388005</name>
</gene>
<dbReference type="Proteomes" id="UP001219525">
    <property type="component" value="Unassembled WGS sequence"/>
</dbReference>
<proteinExistence type="predicted"/>